<evidence type="ECO:0000313" key="4">
    <source>
        <dbReference type="Proteomes" id="UP000215595"/>
    </source>
</evidence>
<evidence type="ECO:0000313" key="3">
    <source>
        <dbReference type="EMBL" id="OYX30946.1"/>
    </source>
</evidence>
<proteinExistence type="predicted"/>
<feature type="chain" id="PRO_5012762354" evidence="1">
    <location>
        <begin position="23"/>
        <end position="622"/>
    </location>
</feature>
<accession>A0A258FF43</accession>
<sequence>MRRSTLAITASALALLAGASQAAAQQATPLALGQEVSGSLTPDDAQVDDADMGQYIYDLYEIQARDGQRLEFTMRSEAFDSYLELLAQGSEEVLASDDDGLGEGLHSRLRFNIDGDATYVLRARNLGGLEGGDYQLKVVDRGPAPPAPRPTAIRLGTPIQGEITDADPEEEGVDQWSAYLYDAYSFTAREGDRIAVTMESEAFDPIVRVGGMALSGGFEELASNDDSPAGGLNSYLVFTAPADGEYLVRAAPLGGSQTGAYTVAIAEGPPPMTTQAIAFGETVEGALSDEDGSNAGGQKADAYTFQGRAGQRVVATMSSDDFDTYLDLYAGEGGGRYIVDSDDDGAGEGTNSRLTYTLTEDGEYTLEARAFSEDGAGDYSLALTEAAPDPEPMPLAFGRTIQGEIADGDPRDDDNRGFDAFRIAGTQGNRIQVIMRSGDFDTYLQIGSPEGDFYALTSDDDGLGEGTDSRLNYTLPSTGDFILRASPLYADADGLYSLELIDRGPQPMPGSILVGATARGTLAEDDGIAEDGAFYDAYRISVKEGDKLRLTMVSNEFDAYLDIGREDEGGVFTSVAADDDGLSDTHAKVDWSVEEEGDYIIRARSFGTGQSGAYSLTIEPRE</sequence>
<organism evidence="3 4">
    <name type="scientific">Brevundimonas subvibrioides</name>
    <dbReference type="NCBI Taxonomy" id="74313"/>
    <lineage>
        <taxon>Bacteria</taxon>
        <taxon>Pseudomonadati</taxon>
        <taxon>Pseudomonadota</taxon>
        <taxon>Alphaproteobacteria</taxon>
        <taxon>Caulobacterales</taxon>
        <taxon>Caulobacteraceae</taxon>
        <taxon>Brevundimonas</taxon>
    </lineage>
</organism>
<evidence type="ECO:0000259" key="2">
    <source>
        <dbReference type="Pfam" id="PF04151"/>
    </source>
</evidence>
<keyword evidence="1" id="KW-0732">Signal</keyword>
<dbReference type="Gene3D" id="2.60.120.380">
    <property type="match status" value="5"/>
</dbReference>
<gene>
    <name evidence="3" type="ORF">B7Z01_13405</name>
</gene>
<dbReference type="AlphaFoldDB" id="A0A258FF43"/>
<protein>
    <submittedName>
        <fullName evidence="3">Peptidase</fullName>
    </submittedName>
</protein>
<comment type="caution">
    <text evidence="3">The sequence shown here is derived from an EMBL/GenBank/DDBJ whole genome shotgun (WGS) entry which is preliminary data.</text>
</comment>
<dbReference type="Pfam" id="PF04151">
    <property type="entry name" value="PPC"/>
    <property type="match status" value="2"/>
</dbReference>
<dbReference type="Proteomes" id="UP000215595">
    <property type="component" value="Unassembled WGS sequence"/>
</dbReference>
<name>A0A258FF43_9CAUL</name>
<feature type="signal peptide" evidence="1">
    <location>
        <begin position="1"/>
        <end position="22"/>
    </location>
</feature>
<dbReference type="InterPro" id="IPR007280">
    <property type="entry name" value="Peptidase_C_arc/bac"/>
</dbReference>
<feature type="domain" description="Peptidase C-terminal archaeal/bacterial" evidence="2">
    <location>
        <begin position="181"/>
        <end position="250"/>
    </location>
</feature>
<feature type="domain" description="Peptidase C-terminal archaeal/bacterial" evidence="2">
    <location>
        <begin position="301"/>
        <end position="369"/>
    </location>
</feature>
<reference evidence="3 4" key="1">
    <citation type="submission" date="2017-03" db="EMBL/GenBank/DDBJ databases">
        <title>Lifting the veil on microbial sulfur biogeochemistry in mining wastewaters.</title>
        <authorList>
            <person name="Kantor R.S."/>
            <person name="Colenbrander Nelson T."/>
            <person name="Marshall S."/>
            <person name="Bennett D."/>
            <person name="Apte S."/>
            <person name="Camacho D."/>
            <person name="Thomas B.C."/>
            <person name="Warren L.A."/>
            <person name="Banfield J.F."/>
        </authorList>
    </citation>
    <scope>NUCLEOTIDE SEQUENCE [LARGE SCALE GENOMIC DNA]</scope>
    <source>
        <strain evidence="3">32-69-9</strain>
    </source>
</reference>
<evidence type="ECO:0000256" key="1">
    <source>
        <dbReference type="SAM" id="SignalP"/>
    </source>
</evidence>
<dbReference type="EMBL" id="NCEB01000037">
    <property type="protein sequence ID" value="OYX30946.1"/>
    <property type="molecule type" value="Genomic_DNA"/>
</dbReference>